<dbReference type="Proteomes" id="UP000293398">
    <property type="component" value="Unassembled WGS sequence"/>
</dbReference>
<accession>A0A4Q7VTP8</accession>
<name>A0A4Q7VTP8_9BURK</name>
<protein>
    <recommendedName>
        <fullName evidence="3">DUF2783 domain-containing protein</fullName>
    </recommendedName>
</protein>
<evidence type="ECO:0000313" key="2">
    <source>
        <dbReference type="Proteomes" id="UP000293398"/>
    </source>
</evidence>
<proteinExistence type="predicted"/>
<evidence type="ECO:0000313" key="1">
    <source>
        <dbReference type="EMBL" id="RZT99971.1"/>
    </source>
</evidence>
<reference evidence="1 2" key="1">
    <citation type="submission" date="2019-02" db="EMBL/GenBank/DDBJ databases">
        <title>Genomic Encyclopedia of Type Strains, Phase IV (KMG-IV): sequencing the most valuable type-strain genomes for metagenomic binning, comparative biology and taxonomic classification.</title>
        <authorList>
            <person name="Goeker M."/>
        </authorList>
    </citation>
    <scope>NUCLEOTIDE SEQUENCE [LARGE SCALE GENOMIC DNA]</scope>
    <source>
        <strain evidence="1 2">DSM 23814</strain>
    </source>
</reference>
<dbReference type="RefSeq" id="WP_128394491.1">
    <property type="nucleotide sequence ID" value="NZ_SHKO01000001.1"/>
</dbReference>
<organism evidence="1 2">
    <name type="scientific">Advenella incenata</name>
    <dbReference type="NCBI Taxonomy" id="267800"/>
    <lineage>
        <taxon>Bacteria</taxon>
        <taxon>Pseudomonadati</taxon>
        <taxon>Pseudomonadota</taxon>
        <taxon>Betaproteobacteria</taxon>
        <taxon>Burkholderiales</taxon>
        <taxon>Alcaligenaceae</taxon>
    </lineage>
</organism>
<dbReference type="OrthoDB" id="8705843at2"/>
<sequence length="59" mass="6622">MSIQTHALEQVYDHLAETLDSIPESGRSLMLTRLALLMSEHIGQEDLICRLIDEAALND</sequence>
<evidence type="ECO:0008006" key="3">
    <source>
        <dbReference type="Google" id="ProtNLM"/>
    </source>
</evidence>
<dbReference type="EMBL" id="SHKO01000001">
    <property type="protein sequence ID" value="RZT99971.1"/>
    <property type="molecule type" value="Genomic_DNA"/>
</dbReference>
<dbReference type="AlphaFoldDB" id="A0A4Q7VTP8"/>
<keyword evidence="2" id="KW-1185">Reference proteome</keyword>
<comment type="caution">
    <text evidence="1">The sequence shown here is derived from an EMBL/GenBank/DDBJ whole genome shotgun (WGS) entry which is preliminary data.</text>
</comment>
<gene>
    <name evidence="1" type="ORF">EV681_1777</name>
</gene>